<comment type="caution">
    <text evidence="1">The sequence shown here is derived from an EMBL/GenBank/DDBJ whole genome shotgun (WGS) entry which is preliminary data.</text>
</comment>
<proteinExistence type="predicted"/>
<dbReference type="EMBL" id="JAUTAL010000001">
    <property type="protein sequence ID" value="MDQ1098760.1"/>
    <property type="molecule type" value="Genomic_DNA"/>
</dbReference>
<keyword evidence="2" id="KW-1185">Reference proteome</keyword>
<accession>A0ABU0TNY7</accession>
<evidence type="ECO:0000313" key="1">
    <source>
        <dbReference type="EMBL" id="MDQ1098760.1"/>
    </source>
</evidence>
<protein>
    <submittedName>
        <fullName evidence="1">Uncharacterized protein</fullName>
    </submittedName>
</protein>
<evidence type="ECO:0000313" key="2">
    <source>
        <dbReference type="Proteomes" id="UP001225072"/>
    </source>
</evidence>
<sequence>MEKSILFFIVIFAAVLFWKVHHQIGKVFLLNQIINEYLTSGFFKNHDFVAVENLKTQEAVIIDAAIYDYFRINRLPM</sequence>
<reference evidence="1 2" key="1">
    <citation type="submission" date="2023-07" db="EMBL/GenBank/DDBJ databases">
        <title>Functional and genomic diversity of the sorghum phyllosphere microbiome.</title>
        <authorList>
            <person name="Shade A."/>
        </authorList>
    </citation>
    <scope>NUCLEOTIDE SEQUENCE [LARGE SCALE GENOMIC DNA]</scope>
    <source>
        <strain evidence="1 2">SORGH_AS_1064</strain>
    </source>
</reference>
<dbReference type="RefSeq" id="WP_307453243.1">
    <property type="nucleotide sequence ID" value="NZ_JAUTAL010000001.1"/>
</dbReference>
<dbReference type="Proteomes" id="UP001225072">
    <property type="component" value="Unassembled WGS sequence"/>
</dbReference>
<name>A0ABU0TNY7_9FLAO</name>
<gene>
    <name evidence="1" type="ORF">QE404_003907</name>
</gene>
<organism evidence="1 2">
    <name type="scientific">Chryseobacterium camelliae</name>
    <dbReference type="NCBI Taxonomy" id="1265445"/>
    <lineage>
        <taxon>Bacteria</taxon>
        <taxon>Pseudomonadati</taxon>
        <taxon>Bacteroidota</taxon>
        <taxon>Flavobacteriia</taxon>
        <taxon>Flavobacteriales</taxon>
        <taxon>Weeksellaceae</taxon>
        <taxon>Chryseobacterium group</taxon>
        <taxon>Chryseobacterium</taxon>
    </lineage>
</organism>